<dbReference type="PANTHER" id="PTHR45962:SF1">
    <property type="entry name" value="N-FATTY-ACYL-AMINO ACID SYNTHASE_HYDROLASE PM20D1"/>
    <property type="match status" value="1"/>
</dbReference>
<evidence type="ECO:0000313" key="8">
    <source>
        <dbReference type="Proteomes" id="UP000523000"/>
    </source>
</evidence>
<dbReference type="GO" id="GO:0006508">
    <property type="term" value="P:proteolysis"/>
    <property type="evidence" value="ECO:0007669"/>
    <property type="project" value="UniProtKB-KW"/>
</dbReference>
<evidence type="ECO:0000259" key="6">
    <source>
        <dbReference type="Pfam" id="PF07687"/>
    </source>
</evidence>
<accession>A0A839QNT6</accession>
<keyword evidence="4 7" id="KW-0378">Hydrolase</keyword>
<reference evidence="7 8" key="1">
    <citation type="submission" date="2020-08" db="EMBL/GenBank/DDBJ databases">
        <title>Sequencing the genomes of 1000 actinobacteria strains.</title>
        <authorList>
            <person name="Klenk H.-P."/>
        </authorList>
    </citation>
    <scope>NUCLEOTIDE SEQUENCE [LARGE SCALE GENOMIC DNA]</scope>
    <source>
        <strain evidence="7 8">DSM 22826</strain>
    </source>
</reference>
<evidence type="ECO:0000256" key="1">
    <source>
        <dbReference type="ARBA" id="ARBA00006247"/>
    </source>
</evidence>
<evidence type="ECO:0000256" key="2">
    <source>
        <dbReference type="ARBA" id="ARBA00022670"/>
    </source>
</evidence>
<dbReference type="InterPro" id="IPR011650">
    <property type="entry name" value="Peptidase_M20_dimer"/>
</dbReference>
<dbReference type="GO" id="GO:0004180">
    <property type="term" value="F:carboxypeptidase activity"/>
    <property type="evidence" value="ECO:0007669"/>
    <property type="project" value="UniProtKB-KW"/>
</dbReference>
<keyword evidence="5" id="KW-0862">Zinc</keyword>
<evidence type="ECO:0000256" key="4">
    <source>
        <dbReference type="ARBA" id="ARBA00022801"/>
    </source>
</evidence>
<keyword evidence="8" id="KW-1185">Reference proteome</keyword>
<dbReference type="Proteomes" id="UP000523000">
    <property type="component" value="Unassembled WGS sequence"/>
</dbReference>
<protein>
    <submittedName>
        <fullName evidence="7">Carboxypeptidase PM20D1</fullName>
        <ecNumber evidence="7">3.4.17.-</ecNumber>
    </submittedName>
</protein>
<feature type="domain" description="Peptidase M20 dimerisation" evidence="6">
    <location>
        <begin position="212"/>
        <end position="355"/>
    </location>
</feature>
<dbReference type="Pfam" id="PF01546">
    <property type="entry name" value="Peptidase_M20"/>
    <property type="match status" value="1"/>
</dbReference>
<evidence type="ECO:0000313" key="7">
    <source>
        <dbReference type="EMBL" id="MBB2996444.1"/>
    </source>
</evidence>
<evidence type="ECO:0000256" key="5">
    <source>
        <dbReference type="ARBA" id="ARBA00022833"/>
    </source>
</evidence>
<name>A0A839QNT6_9MICC</name>
<dbReference type="Gene3D" id="3.30.70.360">
    <property type="match status" value="1"/>
</dbReference>
<dbReference type="PANTHER" id="PTHR45962">
    <property type="entry name" value="N-FATTY-ACYL-AMINO ACID SYNTHASE/HYDROLASE PM20D1"/>
    <property type="match status" value="1"/>
</dbReference>
<dbReference type="Pfam" id="PF07687">
    <property type="entry name" value="M20_dimer"/>
    <property type="match status" value="1"/>
</dbReference>
<keyword evidence="3" id="KW-0479">Metal-binding</keyword>
<dbReference type="Gene3D" id="1.10.150.900">
    <property type="match status" value="1"/>
</dbReference>
<evidence type="ECO:0000256" key="3">
    <source>
        <dbReference type="ARBA" id="ARBA00022723"/>
    </source>
</evidence>
<dbReference type="RefSeq" id="WP_246380490.1">
    <property type="nucleotide sequence ID" value="NZ_BAABGK010000012.1"/>
</dbReference>
<keyword evidence="7" id="KW-0121">Carboxypeptidase</keyword>
<proteinExistence type="inferred from homology"/>
<comment type="caution">
    <text evidence="7">The sequence shown here is derived from an EMBL/GenBank/DDBJ whole genome shotgun (WGS) entry which is preliminary data.</text>
</comment>
<gene>
    <name evidence="7" type="ORF">E9229_002635</name>
</gene>
<dbReference type="EC" id="3.4.17.-" evidence="7"/>
<dbReference type="GO" id="GO:0046872">
    <property type="term" value="F:metal ion binding"/>
    <property type="evidence" value="ECO:0007669"/>
    <property type="project" value="UniProtKB-KW"/>
</dbReference>
<dbReference type="InterPro" id="IPR047177">
    <property type="entry name" value="Pept_M20A"/>
</dbReference>
<organism evidence="7 8">
    <name type="scientific">Paeniglutamicibacter cryotolerans</name>
    <dbReference type="NCBI Taxonomy" id="670079"/>
    <lineage>
        <taxon>Bacteria</taxon>
        <taxon>Bacillati</taxon>
        <taxon>Actinomycetota</taxon>
        <taxon>Actinomycetes</taxon>
        <taxon>Micrococcales</taxon>
        <taxon>Micrococcaceae</taxon>
        <taxon>Paeniglutamicibacter</taxon>
    </lineage>
</organism>
<dbReference type="Gene3D" id="3.40.630.10">
    <property type="entry name" value="Zn peptidases"/>
    <property type="match status" value="1"/>
</dbReference>
<comment type="similarity">
    <text evidence="1">Belongs to the peptidase M20A family.</text>
</comment>
<dbReference type="SUPFAM" id="SSF53187">
    <property type="entry name" value="Zn-dependent exopeptidases"/>
    <property type="match status" value="1"/>
</dbReference>
<dbReference type="EMBL" id="JACHVS010000001">
    <property type="protein sequence ID" value="MBB2996444.1"/>
    <property type="molecule type" value="Genomic_DNA"/>
</dbReference>
<dbReference type="InterPro" id="IPR002933">
    <property type="entry name" value="Peptidase_M20"/>
</dbReference>
<dbReference type="AlphaFoldDB" id="A0A839QNT6"/>
<sequence>MAQQSTHPPVPMDAEPRAAVAARLAPKLAELIRFRTVSRRERRLEDREQFTLHAQALARLFPHIAAAVEREPIGITGQLWLWRGAASNRPVVLMAHQDVVPVEEEAAWLHQPFAGTIADGRVWGRGALDDKGDLVCILEAADLLAATGFVPGQDVYFFFGDNEETAGDTAIATAALLQSRGVAPWLVLDEGGAVTTGAFPLVKAPVGVIGVSEKGLIDVVLQAHDAGGHASAPPSFGAVQRIARAITRLRRAPFPASLSEVTVEMIDRLAATAPAGARGPIGLLGRGGRATAWIVSRIGAEPAALVRTTVAATELAGSDGSNVLARRAAVTLNIRIAAGESVNCTLRRIKRIIRDGKITIDVLSASEPSPVSPHDCDQFRLLEACLATSHPAAVPVPYIMLAATDSRRFTGISENVYRFAPLGMDNSERAGIHGTNESVLVSELGNAVAFYTRLIRSL</sequence>
<keyword evidence="2" id="KW-0645">Protease</keyword>